<dbReference type="AlphaFoldDB" id="A0AAV6VZR2"/>
<evidence type="ECO:0000256" key="1">
    <source>
        <dbReference type="SAM" id="MobiDB-lite"/>
    </source>
</evidence>
<feature type="transmembrane region" description="Helical" evidence="2">
    <location>
        <begin position="89"/>
        <end position="118"/>
    </location>
</feature>
<keyword evidence="2" id="KW-0812">Transmembrane</keyword>
<evidence type="ECO:0000256" key="2">
    <source>
        <dbReference type="SAM" id="Phobius"/>
    </source>
</evidence>
<evidence type="ECO:0000313" key="3">
    <source>
        <dbReference type="EMBL" id="KAG8363551.1"/>
    </source>
</evidence>
<proteinExistence type="predicted"/>
<dbReference type="Proteomes" id="UP000826271">
    <property type="component" value="Unassembled WGS sequence"/>
</dbReference>
<name>A0AAV6VZR2_9LAMI</name>
<protein>
    <submittedName>
        <fullName evidence="3">Uncharacterized protein</fullName>
    </submittedName>
</protein>
<evidence type="ECO:0000313" key="4">
    <source>
        <dbReference type="Proteomes" id="UP000826271"/>
    </source>
</evidence>
<keyword evidence="2" id="KW-0472">Membrane</keyword>
<feature type="region of interest" description="Disordered" evidence="1">
    <location>
        <begin position="66"/>
        <end position="85"/>
    </location>
</feature>
<organism evidence="3 4">
    <name type="scientific">Buddleja alternifolia</name>
    <dbReference type="NCBI Taxonomy" id="168488"/>
    <lineage>
        <taxon>Eukaryota</taxon>
        <taxon>Viridiplantae</taxon>
        <taxon>Streptophyta</taxon>
        <taxon>Embryophyta</taxon>
        <taxon>Tracheophyta</taxon>
        <taxon>Spermatophyta</taxon>
        <taxon>Magnoliopsida</taxon>
        <taxon>eudicotyledons</taxon>
        <taxon>Gunneridae</taxon>
        <taxon>Pentapetalae</taxon>
        <taxon>asterids</taxon>
        <taxon>lamiids</taxon>
        <taxon>Lamiales</taxon>
        <taxon>Scrophulariaceae</taxon>
        <taxon>Buddlejeae</taxon>
        <taxon>Buddleja</taxon>
    </lineage>
</organism>
<dbReference type="EMBL" id="WHWC01000019">
    <property type="protein sequence ID" value="KAG8363551.1"/>
    <property type="molecule type" value="Genomic_DNA"/>
</dbReference>
<feature type="compositionally biased region" description="Low complexity" evidence="1">
    <location>
        <begin position="66"/>
        <end position="77"/>
    </location>
</feature>
<keyword evidence="2" id="KW-1133">Transmembrane helix</keyword>
<reference evidence="3" key="1">
    <citation type="submission" date="2019-10" db="EMBL/GenBank/DDBJ databases">
        <authorList>
            <person name="Zhang R."/>
            <person name="Pan Y."/>
            <person name="Wang J."/>
            <person name="Ma R."/>
            <person name="Yu S."/>
        </authorList>
    </citation>
    <scope>NUCLEOTIDE SEQUENCE</scope>
    <source>
        <strain evidence="3">LA-IB0</strain>
        <tissue evidence="3">Leaf</tissue>
    </source>
</reference>
<keyword evidence="4" id="KW-1185">Reference proteome</keyword>
<sequence>MASLLHCSAAPASQSILPLRRPFAGVHSSATALFTPGRPNLKPHLNLRFKKEIRVQVKKRWSPVFASNANSSDGSNDTKTSDNAQGPPFLTILAGLVVFSVICWIIGSIVMWIIGLIVHPPPLK</sequence>
<gene>
    <name evidence="3" type="ORF">BUALT_Bualt19G0034300</name>
</gene>
<accession>A0AAV6VZR2</accession>
<comment type="caution">
    <text evidence="3">The sequence shown here is derived from an EMBL/GenBank/DDBJ whole genome shotgun (WGS) entry which is preliminary data.</text>
</comment>